<dbReference type="GO" id="GO:0042802">
    <property type="term" value="F:identical protein binding"/>
    <property type="evidence" value="ECO:0007669"/>
    <property type="project" value="UniProtKB-ARBA"/>
</dbReference>
<dbReference type="InterPro" id="IPR036291">
    <property type="entry name" value="NAD(P)-bd_dom_sf"/>
</dbReference>
<dbReference type="FunFam" id="1.10.8.50:FF:000006">
    <property type="entry name" value="DNA topoisomerase 6 subunit B"/>
    <property type="match status" value="1"/>
</dbReference>
<proteinExistence type="inferred from homology"/>
<dbReference type="Gene3D" id="3.30.230.10">
    <property type="match status" value="1"/>
</dbReference>
<dbReference type="GO" id="GO:0003677">
    <property type="term" value="F:DNA binding"/>
    <property type="evidence" value="ECO:0007669"/>
    <property type="project" value="UniProtKB-UniRule"/>
</dbReference>
<organism evidence="13">
    <name type="scientific">Ananas comosus var. bracteatus</name>
    <name type="common">red pineapple</name>
    <dbReference type="NCBI Taxonomy" id="296719"/>
    <lineage>
        <taxon>Eukaryota</taxon>
        <taxon>Viridiplantae</taxon>
        <taxon>Streptophyta</taxon>
        <taxon>Embryophyta</taxon>
        <taxon>Tracheophyta</taxon>
        <taxon>Spermatophyta</taxon>
        <taxon>Magnoliopsida</taxon>
        <taxon>Liliopsida</taxon>
        <taxon>Poales</taxon>
        <taxon>Bromeliaceae</taxon>
        <taxon>Bromelioideae</taxon>
        <taxon>Ananas</taxon>
    </lineage>
</organism>
<evidence type="ECO:0000256" key="7">
    <source>
        <dbReference type="ARBA" id="ARBA00023242"/>
    </source>
</evidence>
<feature type="region of interest" description="Disordered" evidence="9">
    <location>
        <begin position="1"/>
        <end position="28"/>
    </location>
</feature>
<feature type="binding site" evidence="8">
    <location>
        <position position="201"/>
    </location>
    <ligand>
        <name>ATP</name>
        <dbReference type="ChEBI" id="CHEBI:30616"/>
    </ligand>
</feature>
<evidence type="ECO:0000259" key="12">
    <source>
        <dbReference type="Pfam" id="PF09239"/>
    </source>
</evidence>
<feature type="compositionally biased region" description="Basic residues" evidence="9">
    <location>
        <begin position="17"/>
        <end position="27"/>
    </location>
</feature>
<feature type="binding site" evidence="8">
    <location>
        <position position="101"/>
    </location>
    <ligand>
        <name>ATP</name>
        <dbReference type="ChEBI" id="CHEBI:30616"/>
    </ligand>
</feature>
<dbReference type="InterPro" id="IPR000683">
    <property type="entry name" value="Gfo/Idh/MocA-like_OxRdtase_N"/>
</dbReference>
<dbReference type="GO" id="GO:0009330">
    <property type="term" value="C:DNA topoisomerase type II (double strand cut, ATP-hydrolyzing) complex"/>
    <property type="evidence" value="ECO:0007669"/>
    <property type="project" value="UniProtKB-UniRule"/>
</dbReference>
<dbReference type="InterPro" id="IPR014721">
    <property type="entry name" value="Ribsml_uS5_D2-typ_fold_subgr"/>
</dbReference>
<dbReference type="EMBL" id="LR862134">
    <property type="protein sequence ID" value="CAD1839281.1"/>
    <property type="molecule type" value="Genomic_DNA"/>
</dbReference>
<keyword evidence="6 8" id="KW-0413">Isomerase</keyword>
<dbReference type="GO" id="GO:0003918">
    <property type="term" value="F:DNA topoisomerase type II (double strand cut, ATP-hydrolyzing) activity"/>
    <property type="evidence" value="ECO:0007669"/>
    <property type="project" value="UniProtKB-UniRule"/>
</dbReference>
<dbReference type="FunFam" id="3.40.50.720:FF:000402">
    <property type="entry name" value="NAD-dependent dihydrogenase, Gfo/Idh/MocA family"/>
    <property type="match status" value="1"/>
</dbReference>
<gene>
    <name evidence="8" type="primary">TOP6B</name>
    <name evidence="13" type="ORF">CB5_LOCUS22492</name>
</gene>
<sequence>MDSEGIGGAPEEEPKKSNRGKAKQNPKKAKESVLKQSCFFSLNKCFSFCSISLRFRCSKLVLAMFLVSESPAEFFAENKNIAGFDNPGKSLYTTVRELVENSLDSAESVSELPVIEIAIEEINKSKFNTMIGLVDRERVDEELYDDFESAKAREKRLAKEARVQEIQAKNIALGKKFKEPSTAKGAKSRGEAAFFRVTCKDNGRGMPHDDIPNMFGRVLSGTKYGLKQTRGKFGLGAKMALIWSKMSTGLPIEITSSMKGQNYVSYCRLDIDIHKNIPHVHAHEKRENKDRWHGAEIQVIIEGNWTTHRSKILHYMRQMAVITPYAQFLFKFISDTAEKNVTVRFARRTDVMPPVPLETKHHPSAVDLLLIKRLVAETSKQNLLQFLQHEFVNIRKSYAERLIGESSNLKPWEMGPDFSLKMPVKSLTSQQIVRIQQLFRQAKFDDPSGDCLSPAGEYNLRLGIIKELQPDLVATYAGSPQVFEGHPFIVEAGISLGGKDVKQGLNIFRFANRIPLLFEQGADVITRTALKRINWNSYKINQMQDKIGVFVSIVSTKIPFKGTGKEYIGDDITEISSAVKSAIQQCCLQLKSKIVKRLQARERQERKRNLNRYIPDASRAVMEVLEQMAHNRESKRQRYDKEDEELLDKVASEEITEKILKECLTQHVEQVVDYEMALEYATQSGVSEEPREAIYLNSLEGSHNYIDFHSPIFQTKLGAVHPHGADFALGCRLQLERRGHQANNGVRVSVDSHTVSDPRTLHKKERKKGENKEKEKEKEKDLRNSPPKREYGFFGFGASRIAVIGAGTFVRTQYIPRLREIADLMILRAIWSRTEESAKAAAELARDFAPSVEVKWGDLGLQDIIEDSSIDGVAVVLAGQVQVDISLKMLQAKKHVLQEKPAAGSIAEAETAVSCYQSVPNLVLSKPIWAVAENYRFEPAFVESRKLIDGIGDMMNIQVIVEGSMNSSNPYFSSSWRRNFSGGFILDMGVHFIAGLRMLVGCEITTVSAISRHVDVTLPPPDNICSLFQLENGCAGVFVMAVSSKSPKIYWRVDGTKGAVQVERSTDNGRHGYSVLFYSEDGECRKTFYPFSGVNEELKAFIHDISQANKKDGAVHEAEPRSSYVEGARDVAVLEAMLESGAKQGSSIQVKRF</sequence>
<feature type="domain" description="DNA topoisomerase VI subunit B transducer" evidence="12">
    <location>
        <begin position="447"/>
        <end position="606"/>
    </location>
</feature>
<dbReference type="Pfam" id="PF09239">
    <property type="entry name" value="Topo-VIb_trans"/>
    <property type="match status" value="1"/>
</dbReference>
<dbReference type="Gene3D" id="3.30.360.10">
    <property type="entry name" value="Dihydrodipicolinate Reductase, domain 2"/>
    <property type="match status" value="1"/>
</dbReference>
<name>A0A6V7Q8G7_ANACO</name>
<dbReference type="PANTHER" id="PTHR48444:SF1">
    <property type="entry name" value="DNA TOPOISOMERASE 6 SUBUNIT B"/>
    <property type="match status" value="1"/>
</dbReference>
<dbReference type="Pfam" id="PF01408">
    <property type="entry name" value="GFO_IDH_MocA"/>
    <property type="match status" value="1"/>
</dbReference>
<evidence type="ECO:0000256" key="6">
    <source>
        <dbReference type="ARBA" id="ARBA00023235"/>
    </source>
</evidence>
<dbReference type="Gene3D" id="1.10.8.50">
    <property type="match status" value="1"/>
</dbReference>
<dbReference type="EC" id="5.6.2.2" evidence="8"/>
<comment type="subunit">
    <text evidence="8">Homodimer. Heterotetramer of two TOP6A and two TOP6B subunits.</text>
</comment>
<feature type="compositionally biased region" description="Polar residues" evidence="9">
    <location>
        <begin position="742"/>
        <end position="753"/>
    </location>
</feature>
<dbReference type="InterPro" id="IPR015320">
    <property type="entry name" value="TopoVI_B_transducer"/>
</dbReference>
<evidence type="ECO:0000256" key="4">
    <source>
        <dbReference type="ARBA" id="ARBA00023029"/>
    </source>
</evidence>
<dbReference type="AlphaFoldDB" id="A0A6V7Q8G7"/>
<feature type="domain" description="Gfo/Idh/MocA-like oxidoreductase N-terminal" evidence="10">
    <location>
        <begin position="800"/>
        <end position="920"/>
    </location>
</feature>
<dbReference type="FunFam" id="3.30.230.10:FF:000050">
    <property type="entry name" value="DNA topoisomerase 6 subunit B"/>
    <property type="match status" value="1"/>
</dbReference>
<feature type="domain" description="Gfo/Idh/MocA-like oxidoreductase C-terminal" evidence="11">
    <location>
        <begin position="965"/>
        <end position="1143"/>
    </location>
</feature>
<protein>
    <recommendedName>
        <fullName evidence="8">DNA topoisomerase 6 subunit B</fullName>
        <ecNumber evidence="8">5.6.2.2</ecNumber>
    </recommendedName>
</protein>
<comment type="catalytic activity">
    <reaction evidence="8">
        <text>ATP-dependent breakage, passage and rejoining of double-stranded DNA.</text>
        <dbReference type="EC" id="5.6.2.2"/>
    </reaction>
</comment>
<keyword evidence="5 8" id="KW-0238">DNA-binding</keyword>
<dbReference type="SUPFAM" id="SSF55347">
    <property type="entry name" value="Glyceraldehyde-3-phosphate dehydrogenase-like, C-terminal domain"/>
    <property type="match status" value="1"/>
</dbReference>
<reference evidence="13" key="1">
    <citation type="submission" date="2020-07" db="EMBL/GenBank/DDBJ databases">
        <authorList>
            <person name="Lin J."/>
        </authorList>
    </citation>
    <scope>NUCLEOTIDE SEQUENCE</scope>
</reference>
<keyword evidence="3 8" id="KW-0067">ATP-binding</keyword>
<evidence type="ECO:0000256" key="9">
    <source>
        <dbReference type="SAM" id="MobiDB-lite"/>
    </source>
</evidence>
<accession>A0A6V7Q8G7</accession>
<feature type="binding site" evidence="8">
    <location>
        <begin position="222"/>
        <end position="223"/>
    </location>
    <ligand>
        <name>ATP</name>
        <dbReference type="ChEBI" id="CHEBI:30616"/>
    </ligand>
</feature>
<dbReference type="SUPFAM" id="SSF51735">
    <property type="entry name" value="NAD(P)-binding Rossmann-fold domains"/>
    <property type="match status" value="1"/>
</dbReference>
<dbReference type="CDD" id="cd00823">
    <property type="entry name" value="TopoIIB_Trans"/>
    <property type="match status" value="1"/>
</dbReference>
<feature type="binding site" evidence="8">
    <location>
        <begin position="231"/>
        <end position="238"/>
    </location>
    <ligand>
        <name>ATP</name>
        <dbReference type="ChEBI" id="CHEBI:30616"/>
    </ligand>
</feature>
<dbReference type="Pfam" id="PF13589">
    <property type="entry name" value="HATPase_c_3"/>
    <property type="match status" value="1"/>
</dbReference>
<feature type="binding site" evidence="8">
    <location>
        <position position="565"/>
    </location>
    <ligand>
        <name>ATP</name>
        <dbReference type="ChEBI" id="CHEBI:30616"/>
    </ligand>
</feature>
<evidence type="ECO:0000256" key="5">
    <source>
        <dbReference type="ARBA" id="ARBA00023125"/>
    </source>
</evidence>
<dbReference type="InterPro" id="IPR004104">
    <property type="entry name" value="Gfo/Idh/MocA-like_OxRdtase_C"/>
</dbReference>
<evidence type="ECO:0000256" key="1">
    <source>
        <dbReference type="ARBA" id="ARBA00004123"/>
    </source>
</evidence>
<feature type="compositionally biased region" description="Basic and acidic residues" evidence="9">
    <location>
        <begin position="767"/>
        <end position="786"/>
    </location>
</feature>
<comment type="function">
    <text evidence="8">Component of the DNA topoisomerase VI involved in chromatin organization and progression of endoreduplication cycles. Relaxes both positive and negative superturns and exhibits a strong decatenase activity. The B subunit binds ATP.</text>
</comment>
<dbReference type="InterPro" id="IPR020568">
    <property type="entry name" value="Ribosomal_Su5_D2-typ_SF"/>
</dbReference>
<dbReference type="NCBIfam" id="NF003218">
    <property type="entry name" value="PRK04184.1"/>
    <property type="match status" value="1"/>
</dbReference>
<dbReference type="PANTHER" id="PTHR48444">
    <property type="entry name" value="DNA TOPOISOMERASE 6 SUBUNIT B"/>
    <property type="match status" value="1"/>
</dbReference>
<keyword evidence="7 8" id="KW-0539">Nucleus</keyword>
<feature type="region of interest" description="Disordered" evidence="9">
    <location>
        <begin position="742"/>
        <end position="786"/>
    </location>
</feature>
<evidence type="ECO:0000259" key="10">
    <source>
        <dbReference type="Pfam" id="PF01408"/>
    </source>
</evidence>
<dbReference type="Pfam" id="PF02894">
    <property type="entry name" value="GFO_IDH_MocA_C"/>
    <property type="match status" value="1"/>
</dbReference>
<comment type="subcellular location">
    <subcellularLocation>
        <location evidence="1 8">Nucleus</location>
    </subcellularLocation>
</comment>
<dbReference type="GO" id="GO:0005524">
    <property type="term" value="F:ATP binding"/>
    <property type="evidence" value="ECO:0007669"/>
    <property type="project" value="UniProtKB-UniRule"/>
</dbReference>
<dbReference type="GO" id="GO:0006265">
    <property type="term" value="P:DNA topological change"/>
    <property type="evidence" value="ECO:0007669"/>
    <property type="project" value="UniProtKB-UniRule"/>
</dbReference>
<dbReference type="Gene3D" id="3.40.50.720">
    <property type="entry name" value="NAD(P)-binding Rossmann-like Domain"/>
    <property type="match status" value="1"/>
</dbReference>
<evidence type="ECO:0000256" key="8">
    <source>
        <dbReference type="HAMAP-Rule" id="MF_03165"/>
    </source>
</evidence>
<dbReference type="HAMAP" id="MF_00322">
    <property type="entry name" value="Top6B"/>
    <property type="match status" value="1"/>
</dbReference>
<dbReference type="GO" id="GO:0005634">
    <property type="term" value="C:nucleus"/>
    <property type="evidence" value="ECO:0007669"/>
    <property type="project" value="UniProtKB-SubCell"/>
</dbReference>
<dbReference type="InterPro" id="IPR005734">
    <property type="entry name" value="TopoVI_B"/>
</dbReference>
<evidence type="ECO:0000256" key="3">
    <source>
        <dbReference type="ARBA" id="ARBA00022840"/>
    </source>
</evidence>
<keyword evidence="4 8" id="KW-0799">Topoisomerase</keyword>
<comment type="similarity">
    <text evidence="8">Belongs to the TOP6B family.</text>
</comment>
<keyword evidence="2 8" id="KW-0547">Nucleotide-binding</keyword>
<evidence type="ECO:0000256" key="2">
    <source>
        <dbReference type="ARBA" id="ARBA00022741"/>
    </source>
</evidence>
<evidence type="ECO:0000259" key="11">
    <source>
        <dbReference type="Pfam" id="PF02894"/>
    </source>
</evidence>
<dbReference type="InterPro" id="IPR036890">
    <property type="entry name" value="HATPase_C_sf"/>
</dbReference>
<dbReference type="SUPFAM" id="SSF54211">
    <property type="entry name" value="Ribosomal protein S5 domain 2-like"/>
    <property type="match status" value="1"/>
</dbReference>
<dbReference type="SUPFAM" id="SSF55874">
    <property type="entry name" value="ATPase domain of HSP90 chaperone/DNA topoisomerase II/histidine kinase"/>
    <property type="match status" value="1"/>
</dbReference>
<evidence type="ECO:0000313" key="13">
    <source>
        <dbReference type="EMBL" id="CAD1839281.1"/>
    </source>
</evidence>
<dbReference type="Gene3D" id="3.30.565.10">
    <property type="entry name" value="Histidine kinase-like ATPase, C-terminal domain"/>
    <property type="match status" value="1"/>
</dbReference>